<evidence type="ECO:0000313" key="8">
    <source>
        <dbReference type="EMBL" id="OOO61333.1"/>
    </source>
</evidence>
<dbReference type="RefSeq" id="WP_078025171.1">
    <property type="nucleotide sequence ID" value="NZ_JADPGM010000013.1"/>
</dbReference>
<dbReference type="GO" id="GO:0005576">
    <property type="term" value="C:extracellular region"/>
    <property type="evidence" value="ECO:0007669"/>
    <property type="project" value="TreeGrafter"/>
</dbReference>
<proteinExistence type="predicted"/>
<evidence type="ECO:0000313" key="11">
    <source>
        <dbReference type="Proteomes" id="UP000190256"/>
    </source>
</evidence>
<evidence type="ECO:0000256" key="6">
    <source>
        <dbReference type="PROSITE-ProRule" id="PRU01373"/>
    </source>
</evidence>
<evidence type="ECO:0000256" key="3">
    <source>
        <dbReference type="ARBA" id="ARBA00022960"/>
    </source>
</evidence>
<evidence type="ECO:0000256" key="4">
    <source>
        <dbReference type="ARBA" id="ARBA00022984"/>
    </source>
</evidence>
<comment type="caution">
    <text evidence="9">The sequence shown here is derived from an EMBL/GenBank/DDBJ whole genome shotgun (WGS) entry which is preliminary data.</text>
</comment>
<evidence type="ECO:0000313" key="9">
    <source>
        <dbReference type="EMBL" id="OOO64376.1"/>
    </source>
</evidence>
<dbReference type="STRING" id="1962263.BS637_12700"/>
<gene>
    <name evidence="8" type="ORF">BS637_12700</name>
    <name evidence="9" type="ORF">BS638_10790</name>
</gene>
<dbReference type="InterPro" id="IPR050979">
    <property type="entry name" value="LD-transpeptidase"/>
</dbReference>
<keyword evidence="2" id="KW-0808">Transferase</keyword>
<dbReference type="EMBL" id="MRAE01000030">
    <property type="protein sequence ID" value="OOO64376.1"/>
    <property type="molecule type" value="Genomic_DNA"/>
</dbReference>
<sequence>MKFKRIKYIVIFTLIILFIPCFIHTKQDISTNNKLNNKTQKETEKSEVDKNEMAVFFSNTCFKKTYYINKNKVPVYKNFDYNSEILYYLYEDDIVVSYKEQNGYIYCEEGNLGRKGWIKKNKENLKGILHKNTEYKIDVDLIDQNIKVYKNDQIIKNIKCSTGIIGKQDTETPLGIFYITNRGKYFFSNKYNQGGRYYIKFFANYLIHSIPVDKNGNIIEEEKDKLGFPTSHGCIRVSMEDSKWLYKNIPDKSLIIIHY</sequence>
<dbReference type="PANTHER" id="PTHR30582">
    <property type="entry name" value="L,D-TRANSPEPTIDASE"/>
    <property type="match status" value="1"/>
</dbReference>
<accession>A0A1S9I230</accession>
<dbReference type="EMBL" id="MRAD01000016">
    <property type="protein sequence ID" value="OOO61333.1"/>
    <property type="molecule type" value="Genomic_DNA"/>
</dbReference>
<dbReference type="PROSITE" id="PS52029">
    <property type="entry name" value="LD_TPASE"/>
    <property type="match status" value="1"/>
</dbReference>
<dbReference type="GO" id="GO:0008360">
    <property type="term" value="P:regulation of cell shape"/>
    <property type="evidence" value="ECO:0007669"/>
    <property type="project" value="UniProtKB-UniRule"/>
</dbReference>
<dbReference type="Pfam" id="PF03734">
    <property type="entry name" value="YkuD"/>
    <property type="match status" value="1"/>
</dbReference>
<organism evidence="9 11">
    <name type="scientific">Clostridium tepidum</name>
    <dbReference type="NCBI Taxonomy" id="1962263"/>
    <lineage>
        <taxon>Bacteria</taxon>
        <taxon>Bacillati</taxon>
        <taxon>Bacillota</taxon>
        <taxon>Clostridia</taxon>
        <taxon>Eubacteriales</taxon>
        <taxon>Clostridiaceae</taxon>
        <taxon>Clostridium</taxon>
    </lineage>
</organism>
<keyword evidence="5 6" id="KW-0961">Cell wall biogenesis/degradation</keyword>
<feature type="active site" description="Nucleophile" evidence="6">
    <location>
        <position position="234"/>
    </location>
</feature>
<evidence type="ECO:0000256" key="2">
    <source>
        <dbReference type="ARBA" id="ARBA00022679"/>
    </source>
</evidence>
<dbReference type="InterPro" id="IPR005490">
    <property type="entry name" value="LD_TPept_cat_dom"/>
</dbReference>
<reference evidence="8 10" key="1">
    <citation type="submission" date="2016-12" db="EMBL/GenBank/DDBJ databases">
        <title>Clostridium tepidum sp. nov., a close relative of Clostridium sporogenes and Clostridium botulinum Group I.</title>
        <authorList>
            <person name="Dobritsa A.P."/>
            <person name="Kutumbaka K."/>
            <person name="Werner K."/>
            <person name="Samadpour M."/>
        </authorList>
    </citation>
    <scope>NUCLEOTIDE SEQUENCE [LARGE SCALE GENOMIC DNA]</scope>
    <source>
        <strain evidence="8 10">PE</strain>
    </source>
</reference>
<dbReference type="Proteomes" id="UP000190206">
    <property type="component" value="Unassembled WGS sequence"/>
</dbReference>
<keyword evidence="3 6" id="KW-0133">Cell shape</keyword>
<dbReference type="CDD" id="cd16913">
    <property type="entry name" value="YkuD_like"/>
    <property type="match status" value="1"/>
</dbReference>
<evidence type="ECO:0000313" key="10">
    <source>
        <dbReference type="Proteomes" id="UP000190206"/>
    </source>
</evidence>
<reference evidence="9 11" key="2">
    <citation type="submission" date="2016-12" db="EMBL/GenBank/DDBJ databases">
        <title>Clostridium tepidum sp. nov., a close relative of Clostridium sporogenes and Clostridium botulinum Group I.</title>
        <authorList>
            <person name="Dobritsa A.P."/>
            <person name="Kutumbaka K.K."/>
            <person name="Werner K."/>
            <person name="Wiedmann M."/>
            <person name="Asmus A."/>
            <person name="Samadpour M."/>
        </authorList>
    </citation>
    <scope>NUCLEOTIDE SEQUENCE [LARGE SCALE GENOMIC DNA]</scope>
    <source>
        <strain evidence="9 11">IEH 97212</strain>
    </source>
</reference>
<keyword evidence="4 6" id="KW-0573">Peptidoglycan synthesis</keyword>
<dbReference type="GO" id="GO:0071555">
    <property type="term" value="P:cell wall organization"/>
    <property type="evidence" value="ECO:0007669"/>
    <property type="project" value="UniProtKB-UniRule"/>
</dbReference>
<feature type="active site" description="Proton donor/acceptor" evidence="6">
    <location>
        <position position="208"/>
    </location>
</feature>
<protein>
    <submittedName>
        <fullName evidence="9">L,D-transpeptidase</fullName>
    </submittedName>
</protein>
<dbReference type="GO" id="GO:0071972">
    <property type="term" value="F:peptidoglycan L,D-transpeptidase activity"/>
    <property type="evidence" value="ECO:0007669"/>
    <property type="project" value="TreeGrafter"/>
</dbReference>
<dbReference type="SUPFAM" id="SSF141523">
    <property type="entry name" value="L,D-transpeptidase catalytic domain-like"/>
    <property type="match status" value="1"/>
</dbReference>
<dbReference type="OrthoDB" id="177750at2"/>
<dbReference type="UniPathway" id="UPA00219"/>
<dbReference type="InterPro" id="IPR038063">
    <property type="entry name" value="Transpep_catalytic_dom"/>
</dbReference>
<evidence type="ECO:0000259" key="7">
    <source>
        <dbReference type="PROSITE" id="PS52029"/>
    </source>
</evidence>
<keyword evidence="10" id="KW-1185">Reference proteome</keyword>
<name>A0A1S9I230_9CLOT</name>
<evidence type="ECO:0000256" key="1">
    <source>
        <dbReference type="ARBA" id="ARBA00004752"/>
    </source>
</evidence>
<dbReference type="Proteomes" id="UP000190256">
    <property type="component" value="Unassembled WGS sequence"/>
</dbReference>
<dbReference type="AlphaFoldDB" id="A0A1S9I230"/>
<feature type="domain" description="L,D-TPase catalytic" evidence="7">
    <location>
        <begin position="135"/>
        <end position="258"/>
    </location>
</feature>
<comment type="pathway">
    <text evidence="1 6">Cell wall biogenesis; peptidoglycan biosynthesis.</text>
</comment>
<dbReference type="GO" id="GO:0016740">
    <property type="term" value="F:transferase activity"/>
    <property type="evidence" value="ECO:0007669"/>
    <property type="project" value="UniProtKB-KW"/>
</dbReference>
<dbReference type="GO" id="GO:0018104">
    <property type="term" value="P:peptidoglycan-protein cross-linking"/>
    <property type="evidence" value="ECO:0007669"/>
    <property type="project" value="TreeGrafter"/>
</dbReference>
<dbReference type="Gene3D" id="2.40.440.10">
    <property type="entry name" value="L,D-transpeptidase catalytic domain-like"/>
    <property type="match status" value="1"/>
</dbReference>
<dbReference type="PANTHER" id="PTHR30582:SF2">
    <property type="entry name" value="L,D-TRANSPEPTIDASE YCIB-RELATED"/>
    <property type="match status" value="1"/>
</dbReference>
<evidence type="ECO:0000256" key="5">
    <source>
        <dbReference type="ARBA" id="ARBA00023316"/>
    </source>
</evidence>